<reference evidence="3 4" key="1">
    <citation type="journal article" date="2012" name="PLoS Pathog.">
        <title>Diverse lifestyles and strategies of plant pathogenesis encoded in the genomes of eighteen Dothideomycetes fungi.</title>
        <authorList>
            <person name="Ohm R.A."/>
            <person name="Feau N."/>
            <person name="Henrissat B."/>
            <person name="Schoch C.L."/>
            <person name="Horwitz B.A."/>
            <person name="Barry K.W."/>
            <person name="Condon B.J."/>
            <person name="Copeland A.C."/>
            <person name="Dhillon B."/>
            <person name="Glaser F."/>
            <person name="Hesse C.N."/>
            <person name="Kosti I."/>
            <person name="LaButti K."/>
            <person name="Lindquist E.A."/>
            <person name="Lucas S."/>
            <person name="Salamov A.A."/>
            <person name="Bradshaw R.E."/>
            <person name="Ciuffetti L."/>
            <person name="Hamelin R.C."/>
            <person name="Kema G.H.J."/>
            <person name="Lawrence C."/>
            <person name="Scott J.A."/>
            <person name="Spatafora J.W."/>
            <person name="Turgeon B.G."/>
            <person name="de Wit P.J.G.M."/>
            <person name="Zhong S."/>
            <person name="Goodwin S.B."/>
            <person name="Grigoriev I.V."/>
        </authorList>
    </citation>
    <scope>NUCLEOTIDE SEQUENCE [LARGE SCALE GENOMIC DNA]</scope>
    <source>
        <strain evidence="4">28A</strain>
    </source>
</reference>
<dbReference type="SUPFAM" id="SSF88713">
    <property type="entry name" value="Glycoside hydrolase/deacetylase"/>
    <property type="match status" value="1"/>
</dbReference>
<dbReference type="InterPro" id="IPR036291">
    <property type="entry name" value="NAD(P)-bd_dom_sf"/>
</dbReference>
<keyword evidence="4" id="KW-1185">Reference proteome</keyword>
<dbReference type="GO" id="GO:0016628">
    <property type="term" value="F:oxidoreductase activity, acting on the CH-CH group of donors, NAD or NADP as acceptor"/>
    <property type="evidence" value="ECO:0007669"/>
    <property type="project" value="InterPro"/>
</dbReference>
<dbReference type="PIRSF" id="PIRSF500136">
    <property type="entry name" value="UDP_ManNAc_DH"/>
    <property type="match status" value="1"/>
</dbReference>
<dbReference type="InterPro" id="IPR014026">
    <property type="entry name" value="UDP-Glc/GDP-Man_DH_dimer"/>
</dbReference>
<dbReference type="GO" id="GO:0016810">
    <property type="term" value="F:hydrolase activity, acting on carbon-nitrogen (but not peptide) bonds"/>
    <property type="evidence" value="ECO:0007669"/>
    <property type="project" value="InterPro"/>
</dbReference>
<dbReference type="RefSeq" id="XP_008023013.1">
    <property type="nucleotide sequence ID" value="XM_008024822.1"/>
</dbReference>
<dbReference type="GO" id="GO:0000271">
    <property type="term" value="P:polysaccharide biosynthetic process"/>
    <property type="evidence" value="ECO:0007669"/>
    <property type="project" value="InterPro"/>
</dbReference>
<feature type="domain" description="NodB homology" evidence="2">
    <location>
        <begin position="411"/>
        <end position="603"/>
    </location>
</feature>
<dbReference type="PANTHER" id="PTHR43491">
    <property type="entry name" value="UDP-N-ACETYL-D-MANNOSAMINE DEHYDROGENASE"/>
    <property type="match status" value="1"/>
</dbReference>
<name>R0IX80_EXST2</name>
<dbReference type="Proteomes" id="UP000016935">
    <property type="component" value="Unassembled WGS sequence"/>
</dbReference>
<dbReference type="Pfam" id="PF03721">
    <property type="entry name" value="UDPG_MGDP_dh_N"/>
    <property type="match status" value="1"/>
</dbReference>
<dbReference type="InterPro" id="IPR001732">
    <property type="entry name" value="UDP-Glc/GDP-Man_DH_N"/>
</dbReference>
<comment type="similarity">
    <text evidence="1">Belongs to the UDP-glucose/GDP-mannose dehydrogenase family.</text>
</comment>
<dbReference type="NCBIfam" id="TIGR03026">
    <property type="entry name" value="NDP-sugDHase"/>
    <property type="match status" value="1"/>
</dbReference>
<proteinExistence type="inferred from homology"/>
<dbReference type="InterPro" id="IPR017476">
    <property type="entry name" value="UDP-Glc/GDP-Man"/>
</dbReference>
<dbReference type="InterPro" id="IPR028359">
    <property type="entry name" value="UDP_ManNAc/GlcNAc_DH"/>
</dbReference>
<dbReference type="PROSITE" id="PS51677">
    <property type="entry name" value="NODB"/>
    <property type="match status" value="1"/>
</dbReference>
<evidence type="ECO:0000259" key="2">
    <source>
        <dbReference type="PROSITE" id="PS51677"/>
    </source>
</evidence>
<dbReference type="Pfam" id="PF00984">
    <property type="entry name" value="UDPG_MGDP_dh"/>
    <property type="match status" value="1"/>
</dbReference>
<dbReference type="Gene3D" id="3.40.50.720">
    <property type="entry name" value="NAD(P)-binding Rossmann-like Domain"/>
    <property type="match status" value="2"/>
</dbReference>
<dbReference type="CDD" id="cd10951">
    <property type="entry name" value="CE4_ClCDA_like"/>
    <property type="match status" value="1"/>
</dbReference>
<evidence type="ECO:0000313" key="4">
    <source>
        <dbReference type="Proteomes" id="UP000016935"/>
    </source>
</evidence>
<dbReference type="STRING" id="671987.R0IX80"/>
<sequence>MVSLLVTSAENPSDGHTVVAIIGVGYVGEHLMEVFSSAFSIIGYDVSASRIENLRLKHSEKSHVKFTTNEEDLQVASHFLICVPTLLGLKGNVDSSHVRSAVTMLDRYVSDTSIVVIESTVAVGMTRELLGPLAKSRRVFAGMSPERIDPGRVDPPPRSIPKVVSGLDDVVQGSLTAITRLYENVFDTVVPVRKPEVAEMSKLYENCQRTIAIAYANEMADACKDLGIDPFEVAQTSATKPFGYLPMYPSLGIGGHCIPVNPVYFMSTCKLPLLKQAHGWMMTRPSRIANQLLTSVLEESHQRHGPAHRPSVLAGQSDMSYSPGLQLLNFMRQSGEVGLMVCDPLVKQESICGGYRMTDPSYVGPSLCLHDNRLACDGSKWPPGFNTSTTSRPKLGDIVYGTKLITCNVNGTLALTYDDGPSRWTHDLLDILKANDVKATFFITAVVLYEDLTRHRSDQRPSAVKRIYNEGHQVAGHTWSHPDLNSMLDWQRRGDMTKMEMALTDILGFSPTYMRPPYNKCDRACQDHMGELGYHVIGWDIDPKDWKGNYTYAEQNFLRRIQAPNHEDKKARLNLAHDTYNGTVHGLTQFMIDNARKHGYKFVTVGECLGDPEENWYRDPLTGNKLGRLLPKGTV</sequence>
<dbReference type="InterPro" id="IPR011330">
    <property type="entry name" value="Glyco_hydro/deAcase_b/a-brl"/>
</dbReference>
<dbReference type="HOGENOM" id="CLU_430932_0_0_1"/>
<dbReference type="Gene3D" id="3.20.20.370">
    <property type="entry name" value="Glycoside hydrolase/deacetylase"/>
    <property type="match status" value="1"/>
</dbReference>
<dbReference type="InterPro" id="IPR002509">
    <property type="entry name" value="NODB_dom"/>
</dbReference>
<organism evidence="3 4">
    <name type="scientific">Exserohilum turcicum (strain 28A)</name>
    <name type="common">Northern leaf blight fungus</name>
    <name type="synonym">Setosphaeria turcica</name>
    <dbReference type="NCBI Taxonomy" id="671987"/>
    <lineage>
        <taxon>Eukaryota</taxon>
        <taxon>Fungi</taxon>
        <taxon>Dikarya</taxon>
        <taxon>Ascomycota</taxon>
        <taxon>Pezizomycotina</taxon>
        <taxon>Dothideomycetes</taxon>
        <taxon>Pleosporomycetidae</taxon>
        <taxon>Pleosporales</taxon>
        <taxon>Pleosporineae</taxon>
        <taxon>Pleosporaceae</taxon>
        <taxon>Exserohilum</taxon>
    </lineage>
</organism>
<gene>
    <name evidence="3" type="ORF">SETTUDRAFT_159584</name>
</gene>
<dbReference type="SUPFAM" id="SSF51735">
    <property type="entry name" value="NAD(P)-binding Rossmann-fold domains"/>
    <property type="match status" value="1"/>
</dbReference>
<dbReference type="EMBL" id="KB908515">
    <property type="protein sequence ID" value="EOA89166.1"/>
    <property type="molecule type" value="Genomic_DNA"/>
</dbReference>
<evidence type="ECO:0000313" key="3">
    <source>
        <dbReference type="EMBL" id="EOA89166.1"/>
    </source>
</evidence>
<dbReference type="Pfam" id="PF01522">
    <property type="entry name" value="Polysacc_deac_1"/>
    <property type="match status" value="1"/>
</dbReference>
<accession>R0IX80</accession>
<protein>
    <submittedName>
        <fullName evidence="3">Carbohydrate esterase family 4 protein</fullName>
    </submittedName>
</protein>
<dbReference type="GO" id="GO:0051287">
    <property type="term" value="F:NAD binding"/>
    <property type="evidence" value="ECO:0007669"/>
    <property type="project" value="InterPro"/>
</dbReference>
<dbReference type="PANTHER" id="PTHR43491:SF2">
    <property type="entry name" value="UDP-N-ACETYL-D-MANNOSAMINE DEHYDROGENASE"/>
    <property type="match status" value="1"/>
</dbReference>
<reference evidence="3 4" key="2">
    <citation type="journal article" date="2013" name="PLoS Genet.">
        <title>Comparative genome structure, secondary metabolite, and effector coding capacity across Cochliobolus pathogens.</title>
        <authorList>
            <person name="Condon B.J."/>
            <person name="Leng Y."/>
            <person name="Wu D."/>
            <person name="Bushley K.E."/>
            <person name="Ohm R.A."/>
            <person name="Otillar R."/>
            <person name="Martin J."/>
            <person name="Schackwitz W."/>
            <person name="Grimwood J."/>
            <person name="MohdZainudin N."/>
            <person name="Xue C."/>
            <person name="Wang R."/>
            <person name="Manning V.A."/>
            <person name="Dhillon B."/>
            <person name="Tu Z.J."/>
            <person name="Steffenson B.J."/>
            <person name="Salamov A."/>
            <person name="Sun H."/>
            <person name="Lowry S."/>
            <person name="LaButti K."/>
            <person name="Han J."/>
            <person name="Copeland A."/>
            <person name="Lindquist E."/>
            <person name="Barry K."/>
            <person name="Schmutz J."/>
            <person name="Baker S.E."/>
            <person name="Ciuffetti L.M."/>
            <person name="Grigoriev I.V."/>
            <person name="Zhong S."/>
            <person name="Turgeon B.G."/>
        </authorList>
    </citation>
    <scope>NUCLEOTIDE SEQUENCE [LARGE SCALE GENOMIC DNA]</scope>
    <source>
        <strain evidence="4">28A</strain>
    </source>
</reference>
<dbReference type="GeneID" id="19397951"/>
<dbReference type="OrthoDB" id="5059218at2759"/>
<dbReference type="eggNOG" id="ENOG502QQVE">
    <property type="taxonomic scope" value="Eukaryota"/>
</dbReference>
<dbReference type="GO" id="GO:0016616">
    <property type="term" value="F:oxidoreductase activity, acting on the CH-OH group of donors, NAD or NADP as acceptor"/>
    <property type="evidence" value="ECO:0007669"/>
    <property type="project" value="InterPro"/>
</dbReference>
<dbReference type="AlphaFoldDB" id="R0IX80"/>
<evidence type="ECO:0000256" key="1">
    <source>
        <dbReference type="ARBA" id="ARBA00006601"/>
    </source>
</evidence>
<dbReference type="PIRSF" id="PIRSF000124">
    <property type="entry name" value="UDPglc_GDPman_dh"/>
    <property type="match status" value="1"/>
</dbReference>
<dbReference type="InterPro" id="IPR008927">
    <property type="entry name" value="6-PGluconate_DH-like_C_sf"/>
</dbReference>
<dbReference type="SUPFAM" id="SSF48179">
    <property type="entry name" value="6-phosphogluconate dehydrogenase C-terminal domain-like"/>
    <property type="match status" value="1"/>
</dbReference>